<accession>A0A9X3C2F7</accession>
<feature type="transmembrane region" description="Helical" evidence="7">
    <location>
        <begin position="55"/>
        <end position="77"/>
    </location>
</feature>
<evidence type="ECO:0000256" key="7">
    <source>
        <dbReference type="RuleBase" id="RU367016"/>
    </source>
</evidence>
<dbReference type="RefSeq" id="WP_263995092.1">
    <property type="nucleotide sequence ID" value="NZ_JACKVK010000004.1"/>
</dbReference>
<dbReference type="Pfam" id="PF09335">
    <property type="entry name" value="VTT_dom"/>
    <property type="match status" value="1"/>
</dbReference>
<sequence>MYWLGHDGLFGSAVLPGVMLIVFVETGLLCPFLPGDTLLFTAGLLAAQDDAPVDVWTLAPCAALAAVAGGQVGYLIGWRLGPAIFAKEDARIFKKHYLTSSQAFFSRHGRKAIVIGHFVGVVRTFMPVIAGASAMRYRVFVFYDVVGAALWGAGLTVVGFQLGTVAFVDDHLELMVVVIAGLSTLPVAASALQAYRARRRAAVSGPASPSPCSDPASTSPSCPPGTVTPR</sequence>
<dbReference type="AlphaFoldDB" id="A0A9X3C2F7"/>
<gene>
    <name evidence="10" type="ORF">H7K45_06670</name>
</gene>
<evidence type="ECO:0000256" key="3">
    <source>
        <dbReference type="ARBA" id="ARBA00022475"/>
    </source>
</evidence>
<evidence type="ECO:0000256" key="5">
    <source>
        <dbReference type="ARBA" id="ARBA00022989"/>
    </source>
</evidence>
<feature type="region of interest" description="Disordered" evidence="8">
    <location>
        <begin position="203"/>
        <end position="230"/>
    </location>
</feature>
<feature type="transmembrane region" description="Helical" evidence="7">
    <location>
        <begin position="140"/>
        <end position="162"/>
    </location>
</feature>
<evidence type="ECO:0000313" key="10">
    <source>
        <dbReference type="EMBL" id="MCV7420217.1"/>
    </source>
</evidence>
<comment type="subcellular location">
    <subcellularLocation>
        <location evidence="1 7">Cell membrane</location>
        <topology evidence="1 7">Multi-pass membrane protein</topology>
    </subcellularLocation>
</comment>
<dbReference type="EMBL" id="JACKVK010000004">
    <property type="protein sequence ID" value="MCV7420217.1"/>
    <property type="molecule type" value="Genomic_DNA"/>
</dbReference>
<feature type="transmembrane region" description="Helical" evidence="7">
    <location>
        <begin position="174"/>
        <end position="195"/>
    </location>
</feature>
<evidence type="ECO:0000256" key="4">
    <source>
        <dbReference type="ARBA" id="ARBA00022692"/>
    </source>
</evidence>
<dbReference type="GO" id="GO:0005886">
    <property type="term" value="C:plasma membrane"/>
    <property type="evidence" value="ECO:0007669"/>
    <property type="project" value="UniProtKB-SubCell"/>
</dbReference>
<dbReference type="InterPro" id="IPR032816">
    <property type="entry name" value="VTT_dom"/>
</dbReference>
<evidence type="ECO:0000256" key="6">
    <source>
        <dbReference type="ARBA" id="ARBA00023136"/>
    </source>
</evidence>
<comment type="similarity">
    <text evidence="2 7">Belongs to the DedA family.</text>
</comment>
<reference evidence="10" key="2">
    <citation type="journal article" date="2022" name="BMC Genomics">
        <title>Comparative genome analysis of mycobacteria focusing on tRNA and non-coding RNA.</title>
        <authorList>
            <person name="Behra P.R.K."/>
            <person name="Pettersson B.M.F."/>
            <person name="Ramesh M."/>
            <person name="Das S."/>
            <person name="Dasgupta S."/>
            <person name="Kirsebom L.A."/>
        </authorList>
    </citation>
    <scope>NUCLEOTIDE SEQUENCE</scope>
    <source>
        <strain evidence="10">DSM 44838</strain>
    </source>
</reference>
<dbReference type="PANTHER" id="PTHR30353:SF0">
    <property type="entry name" value="TRANSMEMBRANE PROTEIN"/>
    <property type="match status" value="1"/>
</dbReference>
<comment type="caution">
    <text evidence="10">The sequence shown here is derived from an EMBL/GenBank/DDBJ whole genome shotgun (WGS) entry which is preliminary data.</text>
</comment>
<feature type="domain" description="VTT" evidence="9">
    <location>
        <begin position="33"/>
        <end position="159"/>
    </location>
</feature>
<keyword evidence="6 7" id="KW-0472">Membrane</keyword>
<organism evidence="10 11">
    <name type="scientific">Mycobacterium yunnanensis</name>
    <dbReference type="NCBI Taxonomy" id="368477"/>
    <lineage>
        <taxon>Bacteria</taxon>
        <taxon>Bacillati</taxon>
        <taxon>Actinomycetota</taxon>
        <taxon>Actinomycetes</taxon>
        <taxon>Mycobacteriales</taxon>
        <taxon>Mycobacteriaceae</taxon>
        <taxon>Mycobacterium</taxon>
    </lineage>
</organism>
<name>A0A9X3C2F7_9MYCO</name>
<protein>
    <submittedName>
        <fullName evidence="10">VTT domain-containing protein</fullName>
    </submittedName>
</protein>
<evidence type="ECO:0000256" key="1">
    <source>
        <dbReference type="ARBA" id="ARBA00004651"/>
    </source>
</evidence>
<reference evidence="10" key="1">
    <citation type="submission" date="2020-07" db="EMBL/GenBank/DDBJ databases">
        <authorList>
            <person name="Pettersson B.M.F."/>
            <person name="Behra P.R.K."/>
            <person name="Ramesh M."/>
            <person name="Das S."/>
            <person name="Dasgupta S."/>
            <person name="Kirsebom L.A."/>
        </authorList>
    </citation>
    <scope>NUCLEOTIDE SEQUENCE</scope>
    <source>
        <strain evidence="10">DSM 44838</strain>
    </source>
</reference>
<dbReference type="Proteomes" id="UP001141629">
    <property type="component" value="Unassembled WGS sequence"/>
</dbReference>
<keyword evidence="11" id="KW-1185">Reference proteome</keyword>
<evidence type="ECO:0000313" key="11">
    <source>
        <dbReference type="Proteomes" id="UP001141629"/>
    </source>
</evidence>
<dbReference type="PANTHER" id="PTHR30353">
    <property type="entry name" value="INNER MEMBRANE PROTEIN DEDA-RELATED"/>
    <property type="match status" value="1"/>
</dbReference>
<keyword evidence="4 7" id="KW-0812">Transmembrane</keyword>
<keyword evidence="5 7" id="KW-1133">Transmembrane helix</keyword>
<evidence type="ECO:0000256" key="2">
    <source>
        <dbReference type="ARBA" id="ARBA00010792"/>
    </source>
</evidence>
<feature type="compositionally biased region" description="Low complexity" evidence="8">
    <location>
        <begin position="203"/>
        <end position="220"/>
    </location>
</feature>
<dbReference type="InterPro" id="IPR032818">
    <property type="entry name" value="DedA-like"/>
</dbReference>
<feature type="transmembrane region" description="Helical" evidence="7">
    <location>
        <begin position="12"/>
        <end position="35"/>
    </location>
</feature>
<evidence type="ECO:0000259" key="9">
    <source>
        <dbReference type="Pfam" id="PF09335"/>
    </source>
</evidence>
<keyword evidence="3 7" id="KW-1003">Cell membrane</keyword>
<proteinExistence type="inferred from homology"/>
<evidence type="ECO:0000256" key="8">
    <source>
        <dbReference type="SAM" id="MobiDB-lite"/>
    </source>
</evidence>